<evidence type="ECO:0000259" key="2">
    <source>
        <dbReference type="Pfam" id="PF08327"/>
    </source>
</evidence>
<name>A0A931HU45_9BACI</name>
<organism evidence="3 4">
    <name type="scientific">Halobacillus yeomjeoni</name>
    <dbReference type="NCBI Taxonomy" id="311194"/>
    <lineage>
        <taxon>Bacteria</taxon>
        <taxon>Bacillati</taxon>
        <taxon>Bacillota</taxon>
        <taxon>Bacilli</taxon>
        <taxon>Bacillales</taxon>
        <taxon>Bacillaceae</taxon>
        <taxon>Halobacillus</taxon>
    </lineage>
</organism>
<comment type="caution">
    <text evidence="3">The sequence shown here is derived from an EMBL/GenBank/DDBJ whole genome shotgun (WGS) entry which is preliminary data.</text>
</comment>
<dbReference type="SUPFAM" id="SSF55961">
    <property type="entry name" value="Bet v1-like"/>
    <property type="match status" value="1"/>
</dbReference>
<evidence type="ECO:0000313" key="4">
    <source>
        <dbReference type="Proteomes" id="UP000614490"/>
    </source>
</evidence>
<dbReference type="EMBL" id="JADZSC010000001">
    <property type="protein sequence ID" value="MBH0229476.1"/>
    <property type="molecule type" value="Genomic_DNA"/>
</dbReference>
<gene>
    <name evidence="3" type="ORF">H0267_04530</name>
</gene>
<dbReference type="InterPro" id="IPR023393">
    <property type="entry name" value="START-like_dom_sf"/>
</dbReference>
<keyword evidence="4" id="KW-1185">Reference proteome</keyword>
<evidence type="ECO:0000256" key="1">
    <source>
        <dbReference type="ARBA" id="ARBA00006817"/>
    </source>
</evidence>
<evidence type="ECO:0000313" key="3">
    <source>
        <dbReference type="EMBL" id="MBH0229476.1"/>
    </source>
</evidence>
<sequence>MEFVYKTYIISTADEVWKALTEGDMTEQYFFGRRVHSDWEAGSKVTFFTPSGSLDVEGTLKIVKPEQHLSYSWLHASEKDRKKETVVHFYLKPIENAVRLTLVHEGLNPDDFCDDPDTFYGLNNGWPAILSNMKSLIETGETLTAMNLDD</sequence>
<dbReference type="Gene3D" id="3.30.530.20">
    <property type="match status" value="1"/>
</dbReference>
<feature type="domain" description="Activator of Hsp90 ATPase homologue 1/2-like C-terminal" evidence="2">
    <location>
        <begin position="12"/>
        <end position="138"/>
    </location>
</feature>
<accession>A0A931HU45</accession>
<protein>
    <submittedName>
        <fullName evidence="3">SRPBCC domain-containing protein</fullName>
    </submittedName>
</protein>
<dbReference type="RefSeq" id="WP_197316084.1">
    <property type="nucleotide sequence ID" value="NZ_JADZSC010000001.1"/>
</dbReference>
<dbReference type="AlphaFoldDB" id="A0A931HU45"/>
<comment type="similarity">
    <text evidence="1">Belongs to the AHA1 family.</text>
</comment>
<dbReference type="InterPro" id="IPR013538">
    <property type="entry name" value="ASHA1/2-like_C"/>
</dbReference>
<dbReference type="Proteomes" id="UP000614490">
    <property type="component" value="Unassembled WGS sequence"/>
</dbReference>
<dbReference type="Pfam" id="PF08327">
    <property type="entry name" value="AHSA1"/>
    <property type="match status" value="1"/>
</dbReference>
<reference evidence="3 4" key="1">
    <citation type="journal article" date="2005" name="Int. J. Syst. Evol. Microbiol.">
        <title>Halobacillus yeomjeoni sp. nov., isolated from a marine solar saltern in Korea.</title>
        <authorList>
            <person name="Yoon J.H."/>
            <person name="Kang S.J."/>
            <person name="Lee C.H."/>
            <person name="Oh H.W."/>
            <person name="Oh T.K."/>
        </authorList>
    </citation>
    <scope>NUCLEOTIDE SEQUENCE [LARGE SCALE GENOMIC DNA]</scope>
    <source>
        <strain evidence="3 4">KCTC 3957</strain>
    </source>
</reference>
<proteinExistence type="inferred from homology"/>